<dbReference type="GO" id="GO:0005886">
    <property type="term" value="C:plasma membrane"/>
    <property type="evidence" value="ECO:0007669"/>
    <property type="project" value="UniProtKB-SubCell"/>
</dbReference>
<feature type="transmembrane region" description="Helical" evidence="9">
    <location>
        <begin position="215"/>
        <end position="234"/>
    </location>
</feature>
<keyword evidence="10" id="KW-0614">Plasmid</keyword>
<dbReference type="InterPro" id="IPR006043">
    <property type="entry name" value="NCS2"/>
</dbReference>
<evidence type="ECO:0000256" key="2">
    <source>
        <dbReference type="ARBA" id="ARBA00005697"/>
    </source>
</evidence>
<evidence type="ECO:0000256" key="3">
    <source>
        <dbReference type="ARBA" id="ARBA00022448"/>
    </source>
</evidence>
<sequence>MFKCFLCFYGITNIKGGIVLSKKRETLIFQIKNNSLDYKTEIIAGITTFLSMAYIIVVNPYILSSTGMPLGALVTATCLTAGLATIFMGVFTNTPLALAAGMGINAFFAFSVVKGMNIPWEVALGAVFVEGIIFIILSLLRVREEIVNAIPVNLRYAITVGIGLFIAFIGFVNSEIIVKNDATLIGLGNLINLKVFLTLLGIVSILVFEFKKFRGSILLSICITTLLAWCYALFNREAAMRIGIRLPDGVLKYESVGPIFNKLRFYNVLNENFWNFIFIVFILLFNDLFDTVGTLVGVASKGDLLDDKGKIRDVNKILLVDAIATTFGAIMGVSPVTTYVESSTGMAEGGKTGFTSVVTGTLFILSVFFAPLFIAVPSSATSAALIYVGFFMCKEVKNIDFSHMREAIPSFLILFLIPLTYSISSGIGIGIIFYVVISLLHSFITKERLEISNTIILLFCIFVLKLVFSY</sequence>
<feature type="transmembrane region" description="Helical" evidence="9">
    <location>
        <begin position="184"/>
        <end position="208"/>
    </location>
</feature>
<reference evidence="10" key="1">
    <citation type="submission" date="2013-02" db="EMBL/GenBank/DDBJ databases">
        <title>Comparative genomics of Borrelia species.</title>
        <authorList>
            <person name="Schwan T.G."/>
            <person name="Raffel S.J."/>
            <person name="Porcella S.F."/>
        </authorList>
    </citation>
    <scope>NUCLEOTIDE SEQUENCE</scope>
    <source>
        <strain evidence="10">FR64b</strain>
        <plasmid evidence="10">unnamed</plasmid>
    </source>
</reference>
<evidence type="ECO:0000256" key="1">
    <source>
        <dbReference type="ARBA" id="ARBA00004651"/>
    </source>
</evidence>
<evidence type="ECO:0000256" key="5">
    <source>
        <dbReference type="ARBA" id="ARBA00022692"/>
    </source>
</evidence>
<evidence type="ECO:0000256" key="8">
    <source>
        <dbReference type="PIRNR" id="PIRNR005353"/>
    </source>
</evidence>
<dbReference type="InterPro" id="IPR026033">
    <property type="entry name" value="Azg-like_bact_archaea"/>
</dbReference>
<feature type="transmembrane region" description="Helical" evidence="9">
    <location>
        <begin position="273"/>
        <end position="296"/>
    </location>
</feature>
<evidence type="ECO:0000256" key="9">
    <source>
        <dbReference type="SAM" id="Phobius"/>
    </source>
</evidence>
<dbReference type="PANTHER" id="PTHR43337">
    <property type="entry name" value="XANTHINE/URACIL PERMEASE C887.17-RELATED"/>
    <property type="match status" value="1"/>
</dbReference>
<feature type="transmembrane region" description="Helical" evidence="9">
    <location>
        <begin position="154"/>
        <end position="172"/>
    </location>
</feature>
<organism evidence="10">
    <name type="scientific">Borrelia miyamotoi FR64b</name>
    <dbReference type="NCBI Taxonomy" id="1292392"/>
    <lineage>
        <taxon>Bacteria</taxon>
        <taxon>Pseudomonadati</taxon>
        <taxon>Spirochaetota</taxon>
        <taxon>Spirochaetia</taxon>
        <taxon>Spirochaetales</taxon>
        <taxon>Borreliaceae</taxon>
        <taxon>Borrelia</taxon>
    </lineage>
</organism>
<dbReference type="PANTHER" id="PTHR43337:SF1">
    <property type="entry name" value="XANTHINE_URACIL PERMEASE C887.17-RELATED"/>
    <property type="match status" value="1"/>
</dbReference>
<dbReference type="InterPro" id="IPR045018">
    <property type="entry name" value="Azg-like"/>
</dbReference>
<gene>
    <name evidence="10" type="ORF">BOM_1129</name>
</gene>
<feature type="transmembrane region" description="Helical" evidence="9">
    <location>
        <begin position="360"/>
        <end position="390"/>
    </location>
</feature>
<geneLocation type="plasmid" evidence="10">
    <name>unnamed</name>
</geneLocation>
<dbReference type="EMBL" id="CP004228">
    <property type="protein sequence ID" value="AHH05672.1"/>
    <property type="molecule type" value="Genomic_DNA"/>
</dbReference>
<evidence type="ECO:0000313" key="10">
    <source>
        <dbReference type="EMBL" id="AHH05672.1"/>
    </source>
</evidence>
<dbReference type="GO" id="GO:0005345">
    <property type="term" value="F:purine nucleobase transmembrane transporter activity"/>
    <property type="evidence" value="ECO:0007669"/>
    <property type="project" value="TreeGrafter"/>
</dbReference>
<name>W5SFE2_9SPIR</name>
<proteinExistence type="inferred from homology"/>
<feature type="transmembrane region" description="Helical" evidence="9">
    <location>
        <begin position="411"/>
        <end position="437"/>
    </location>
</feature>
<dbReference type="Pfam" id="PF00860">
    <property type="entry name" value="Xan_ur_permease"/>
    <property type="match status" value="1"/>
</dbReference>
<accession>W5SFE2</accession>
<keyword evidence="6 8" id="KW-1133">Transmembrane helix</keyword>
<feature type="transmembrane region" description="Helical" evidence="9">
    <location>
        <begin position="96"/>
        <end position="116"/>
    </location>
</feature>
<comment type="similarity">
    <text evidence="2 8">Belongs to the nucleobase:cation symporter-2 (NCS2) (TC 2.A.40) family. Azg-like subfamily.</text>
</comment>
<keyword evidence="3 8" id="KW-0813">Transport</keyword>
<comment type="subcellular location">
    <subcellularLocation>
        <location evidence="1 8">Cell membrane</location>
        <topology evidence="1 8">Multi-pass membrane protein</topology>
    </subcellularLocation>
</comment>
<feature type="transmembrane region" description="Helical" evidence="9">
    <location>
        <begin position="449"/>
        <end position="468"/>
    </location>
</feature>
<evidence type="ECO:0000256" key="4">
    <source>
        <dbReference type="ARBA" id="ARBA00022475"/>
    </source>
</evidence>
<feature type="transmembrane region" description="Helical" evidence="9">
    <location>
        <begin position="42"/>
        <end position="62"/>
    </location>
</feature>
<dbReference type="HOGENOM" id="CLU_024508_0_1_12"/>
<evidence type="ECO:0000256" key="6">
    <source>
        <dbReference type="ARBA" id="ARBA00022989"/>
    </source>
</evidence>
<feature type="transmembrane region" description="Helical" evidence="9">
    <location>
        <begin position="68"/>
        <end position="89"/>
    </location>
</feature>
<feature type="transmembrane region" description="Helical" evidence="9">
    <location>
        <begin position="122"/>
        <end position="142"/>
    </location>
</feature>
<keyword evidence="5 8" id="KW-0812">Transmembrane</keyword>
<protein>
    <submittedName>
        <fullName evidence="10">Guanine-hypoxanthine permease</fullName>
    </submittedName>
</protein>
<evidence type="ECO:0000256" key="7">
    <source>
        <dbReference type="ARBA" id="ARBA00023136"/>
    </source>
</evidence>
<feature type="transmembrane region" description="Helical" evidence="9">
    <location>
        <begin position="317"/>
        <end position="340"/>
    </location>
</feature>
<dbReference type="PIRSF" id="PIRSF005353">
    <property type="entry name" value="PbuG"/>
    <property type="match status" value="1"/>
</dbReference>
<keyword evidence="4 8" id="KW-1003">Cell membrane</keyword>
<keyword evidence="7 8" id="KW-0472">Membrane</keyword>
<dbReference type="AlphaFoldDB" id="W5SFE2"/>